<proteinExistence type="predicted"/>
<feature type="compositionally biased region" description="Polar residues" evidence="1">
    <location>
        <begin position="54"/>
        <end position="75"/>
    </location>
</feature>
<evidence type="ECO:0000313" key="2">
    <source>
        <dbReference type="EMBL" id="KAF2666367.1"/>
    </source>
</evidence>
<name>A0A6A6U4J5_9PEZI</name>
<dbReference type="Proteomes" id="UP000799302">
    <property type="component" value="Unassembled WGS sequence"/>
</dbReference>
<sequence length="876" mass="96259">MRVPWRKKGSSGPRPPGLLRRIFHRARKEKAGKEEKIDVKNGNVQSVEKEKPVESQTAKAPVTSSPEAEEQPSTFNDEKVEQIFSGAPKFGMDAEDAVIGVFPYAEELRIRDASDCVAIAHPAFSACTAKRHMVPGSKDSKAVKEYQIGVWEVPNMLKATGREPGTVGYDYFLEEPISDASGEQSKETAADGGFDAFENINLLNSAPERLGLRKFDLEAVGNRLSELAAIYGEYRSTKGKIHLLKKQTPKELYTKLFTQILSPPRQNSIVKDPNSVKGQIQTLVTLLNLKSIWYDFSSPEWRIRAGQVLWTAVPSDNSIDPQSDEDDRQLTDRDVLILQLDLACELLLRLDAISSMELEELEEIELTAEESAEFRELETKKSRWDLVFARSVLRNVEIKMTTKEVTTTAPPQPQKRSFPFFSLTTSDTSTGEITKMIVPEISFLPQDLDKQLSGLFHFAKAINWPDSETVEQQLRTKVGSYGDKLSLIQTPSVYATPMASPRSFMSQRSSYFDTTTQPDLIRRSSTPLSMQLNPPSSHDSSSNIITNPIGGWLTRSYLTGLVLPGESLTHLLLSSLLENDASAIAELGDSASLYGGFVLRGRSWWSAQCIVGRVLAALDGSAECMGWLSIPAAPTGVENGWFDIASARLPAANPPRIKQRDMMSRVADFAGGVEPSALEVASFSIPVDATERPDSGIKFEGLHLSVYDIDLSDSLPSPASSDTRMPPQTATLHFSTPDVQIPLRYLVTFISAYPCFPEPTAPALGAAPVTAHPLHTSQAYRTVSAESLFSEPPFGEDEAQSKSSRRSMVEDGEAAEEVEPIVIVDARGNATLALFARAWCAWKGEHAIVGRVGTSCIACCVREARAIGVRLVIRVE</sequence>
<evidence type="ECO:0000313" key="3">
    <source>
        <dbReference type="Proteomes" id="UP000799302"/>
    </source>
</evidence>
<dbReference type="PANTHER" id="PTHR42345">
    <property type="entry name" value="TPR_REGION DOMAIN-CONTAINING PROTEIN"/>
    <property type="match status" value="1"/>
</dbReference>
<accession>A0A6A6U4J5</accession>
<dbReference type="AlphaFoldDB" id="A0A6A6U4J5"/>
<dbReference type="EMBL" id="MU004239">
    <property type="protein sequence ID" value="KAF2666367.1"/>
    <property type="molecule type" value="Genomic_DNA"/>
</dbReference>
<dbReference type="PANTHER" id="PTHR42345:SF2">
    <property type="entry name" value="HELICASE-LIKE PROTEIN"/>
    <property type="match status" value="1"/>
</dbReference>
<protein>
    <submittedName>
        <fullName evidence="2">Uncharacterized protein</fullName>
    </submittedName>
</protein>
<keyword evidence="3" id="KW-1185">Reference proteome</keyword>
<feature type="region of interest" description="Disordered" evidence="1">
    <location>
        <begin position="1"/>
        <end position="79"/>
    </location>
</feature>
<evidence type="ECO:0000256" key="1">
    <source>
        <dbReference type="SAM" id="MobiDB-lite"/>
    </source>
</evidence>
<organism evidence="2 3">
    <name type="scientific">Microthyrium microscopicum</name>
    <dbReference type="NCBI Taxonomy" id="703497"/>
    <lineage>
        <taxon>Eukaryota</taxon>
        <taxon>Fungi</taxon>
        <taxon>Dikarya</taxon>
        <taxon>Ascomycota</taxon>
        <taxon>Pezizomycotina</taxon>
        <taxon>Dothideomycetes</taxon>
        <taxon>Dothideomycetes incertae sedis</taxon>
        <taxon>Microthyriales</taxon>
        <taxon>Microthyriaceae</taxon>
        <taxon>Microthyrium</taxon>
    </lineage>
</organism>
<gene>
    <name evidence="2" type="ORF">BT63DRAFT_428137</name>
</gene>
<feature type="region of interest" description="Disordered" evidence="1">
    <location>
        <begin position="790"/>
        <end position="813"/>
    </location>
</feature>
<dbReference type="OrthoDB" id="5420387at2759"/>
<reference evidence="2" key="1">
    <citation type="journal article" date="2020" name="Stud. Mycol.">
        <title>101 Dothideomycetes genomes: a test case for predicting lifestyles and emergence of pathogens.</title>
        <authorList>
            <person name="Haridas S."/>
            <person name="Albert R."/>
            <person name="Binder M."/>
            <person name="Bloem J."/>
            <person name="Labutti K."/>
            <person name="Salamov A."/>
            <person name="Andreopoulos B."/>
            <person name="Baker S."/>
            <person name="Barry K."/>
            <person name="Bills G."/>
            <person name="Bluhm B."/>
            <person name="Cannon C."/>
            <person name="Castanera R."/>
            <person name="Culley D."/>
            <person name="Daum C."/>
            <person name="Ezra D."/>
            <person name="Gonzalez J."/>
            <person name="Henrissat B."/>
            <person name="Kuo A."/>
            <person name="Liang C."/>
            <person name="Lipzen A."/>
            <person name="Lutzoni F."/>
            <person name="Magnuson J."/>
            <person name="Mondo S."/>
            <person name="Nolan M."/>
            <person name="Ohm R."/>
            <person name="Pangilinan J."/>
            <person name="Park H.-J."/>
            <person name="Ramirez L."/>
            <person name="Alfaro M."/>
            <person name="Sun H."/>
            <person name="Tritt A."/>
            <person name="Yoshinaga Y."/>
            <person name="Zwiers L.-H."/>
            <person name="Turgeon B."/>
            <person name="Goodwin S."/>
            <person name="Spatafora J."/>
            <person name="Crous P."/>
            <person name="Grigoriev I."/>
        </authorList>
    </citation>
    <scope>NUCLEOTIDE SEQUENCE</scope>
    <source>
        <strain evidence="2">CBS 115976</strain>
    </source>
</reference>
<feature type="compositionally biased region" description="Basic and acidic residues" evidence="1">
    <location>
        <begin position="29"/>
        <end position="39"/>
    </location>
</feature>